<comment type="subcellular location">
    <subcellularLocation>
        <location evidence="10">Endoplasmic reticulum membrane</location>
        <topology evidence="10">Single-pass membrane protein</topology>
        <orientation evidence="10">Cytoplasmic side</orientation>
    </subcellularLocation>
</comment>
<dbReference type="EC" id="1.6.2.4" evidence="10 11"/>
<keyword evidence="7 10" id="KW-1133">Transmembrane helix</keyword>
<dbReference type="SUPFAM" id="SSF63380">
    <property type="entry name" value="Riboflavin synthase domain-like"/>
    <property type="match status" value="1"/>
</dbReference>
<comment type="cofactor">
    <cofactor evidence="10">
        <name>FAD</name>
        <dbReference type="ChEBI" id="CHEBI:57692"/>
    </cofactor>
    <text evidence="10">Binds 1 FAD per monomer.</text>
</comment>
<dbReference type="Proteomes" id="UP000694843">
    <property type="component" value="Unplaced"/>
</dbReference>
<dbReference type="InterPro" id="IPR039261">
    <property type="entry name" value="FNR_nucleotide-bd"/>
</dbReference>
<keyword evidence="14" id="KW-1185">Reference proteome</keyword>
<keyword evidence="3 10" id="KW-0812">Transmembrane</keyword>
<organism evidence="14 16">
    <name type="scientific">Hyalella azteca</name>
    <name type="common">Amphipod</name>
    <dbReference type="NCBI Taxonomy" id="294128"/>
    <lineage>
        <taxon>Eukaryota</taxon>
        <taxon>Metazoa</taxon>
        <taxon>Ecdysozoa</taxon>
        <taxon>Arthropoda</taxon>
        <taxon>Crustacea</taxon>
        <taxon>Multicrustacea</taxon>
        <taxon>Malacostraca</taxon>
        <taxon>Eumalacostraca</taxon>
        <taxon>Peracarida</taxon>
        <taxon>Amphipoda</taxon>
        <taxon>Senticaudata</taxon>
        <taxon>Talitrida</taxon>
        <taxon>Talitroidea</taxon>
        <taxon>Hyalellidae</taxon>
        <taxon>Hyalella</taxon>
    </lineage>
</organism>
<dbReference type="InterPro" id="IPR001433">
    <property type="entry name" value="OxRdtase_FAD/NAD-bd"/>
</dbReference>
<comment type="caution">
    <text evidence="10">Lacks conserved residue(s) required for the propagation of feature annotation.</text>
</comment>
<feature type="transmembrane region" description="Helical" evidence="10">
    <location>
        <begin position="14"/>
        <end position="35"/>
    </location>
</feature>
<feature type="binding site" evidence="10">
    <location>
        <begin position="173"/>
        <end position="182"/>
    </location>
    <ligand>
        <name>FMN</name>
        <dbReference type="ChEBI" id="CHEBI:58210"/>
    </ligand>
</feature>
<proteinExistence type="inferred from homology"/>
<dbReference type="InterPro" id="IPR023173">
    <property type="entry name" value="NADPH_Cyt_P450_Rdtase_alpha"/>
</dbReference>
<feature type="binding site" evidence="10">
    <location>
        <begin position="474"/>
        <end position="476"/>
    </location>
    <ligand>
        <name>FAD</name>
        <dbReference type="ChEBI" id="CHEBI:57692"/>
    </ligand>
</feature>
<comment type="catalytic activity">
    <reaction evidence="10 11">
        <text>2 oxidized [cytochrome P450] + NADPH = 2 reduced [cytochrome P450] + NADP(+) + H(+)</text>
        <dbReference type="Rhea" id="RHEA:24040"/>
        <dbReference type="Rhea" id="RHEA-COMP:14627"/>
        <dbReference type="Rhea" id="RHEA-COMP:14628"/>
        <dbReference type="ChEBI" id="CHEBI:15378"/>
        <dbReference type="ChEBI" id="CHEBI:55376"/>
        <dbReference type="ChEBI" id="CHEBI:57783"/>
        <dbReference type="ChEBI" id="CHEBI:58349"/>
        <dbReference type="ChEBI" id="CHEBI:60344"/>
        <dbReference type="EC" id="1.6.2.4"/>
    </reaction>
</comment>
<dbReference type="SUPFAM" id="SSF52343">
    <property type="entry name" value="Ferredoxin reductase-like, C-terminal NADP-linked domain"/>
    <property type="match status" value="1"/>
</dbReference>
<feature type="binding site" evidence="10">
    <location>
        <begin position="490"/>
        <end position="493"/>
    </location>
    <ligand>
        <name>FAD</name>
        <dbReference type="ChEBI" id="CHEBI:57692"/>
    </ligand>
</feature>
<dbReference type="Gene3D" id="3.40.50.360">
    <property type="match status" value="1"/>
</dbReference>
<dbReference type="FunFam" id="3.40.50.80:FF:000001">
    <property type="entry name" value="NADPH--cytochrome P450 reductase 1"/>
    <property type="match status" value="1"/>
</dbReference>
<dbReference type="PIRSF" id="PIRSF000208">
    <property type="entry name" value="P450R"/>
    <property type="match status" value="1"/>
</dbReference>
<dbReference type="FunFam" id="1.20.990.10:FF:000001">
    <property type="entry name" value="NADPH--cytochrome P450 reductase"/>
    <property type="match status" value="1"/>
</dbReference>
<dbReference type="OrthoDB" id="1856718at2759"/>
<feature type="binding site" evidence="10">
    <location>
        <position position="300"/>
    </location>
    <ligand>
        <name>NADP(+)</name>
        <dbReference type="ChEBI" id="CHEBI:58349"/>
    </ligand>
</feature>
<evidence type="ECO:0000256" key="2">
    <source>
        <dbReference type="ARBA" id="ARBA00022643"/>
    </source>
</evidence>
<dbReference type="PANTHER" id="PTHR19384:SF17">
    <property type="entry name" value="NADPH--CYTOCHROME P450 REDUCTASE"/>
    <property type="match status" value="1"/>
</dbReference>
<accession>A0A8B7PA28</accession>
<dbReference type="GO" id="GO:0005829">
    <property type="term" value="C:cytosol"/>
    <property type="evidence" value="ECO:0007669"/>
    <property type="project" value="TreeGrafter"/>
</dbReference>
<dbReference type="FunFam" id="3.40.50.360:FF:000036">
    <property type="entry name" value="NADPH--cytochrome P450 reductase"/>
    <property type="match status" value="1"/>
</dbReference>
<gene>
    <name evidence="15 16" type="primary">LOC108678934</name>
</gene>
<dbReference type="Pfam" id="PF00258">
    <property type="entry name" value="Flavodoxin_1"/>
    <property type="match status" value="1"/>
</dbReference>
<dbReference type="GO" id="GO:0010181">
    <property type="term" value="F:FMN binding"/>
    <property type="evidence" value="ECO:0007669"/>
    <property type="project" value="UniProtKB-UniRule"/>
</dbReference>
<keyword evidence="2 10" id="KW-0288">FMN</keyword>
<feature type="domain" description="Flavodoxin-like" evidence="12">
    <location>
        <begin position="79"/>
        <end position="224"/>
    </location>
</feature>
<evidence type="ECO:0000256" key="6">
    <source>
        <dbReference type="ARBA" id="ARBA00022857"/>
    </source>
</evidence>
<evidence type="ECO:0000259" key="13">
    <source>
        <dbReference type="PROSITE" id="PS51384"/>
    </source>
</evidence>
<dbReference type="RefSeq" id="XP_018022917.1">
    <property type="nucleotide sequence ID" value="XM_018167428.2"/>
</dbReference>
<dbReference type="Pfam" id="PF00175">
    <property type="entry name" value="NAD_binding_1"/>
    <property type="match status" value="1"/>
</dbReference>
<dbReference type="GeneID" id="108678934"/>
<evidence type="ECO:0000256" key="9">
    <source>
        <dbReference type="ARBA" id="ARBA00023136"/>
    </source>
</evidence>
<keyword evidence="9 10" id="KW-0472">Membrane</keyword>
<evidence type="ECO:0000256" key="7">
    <source>
        <dbReference type="ARBA" id="ARBA00022989"/>
    </source>
</evidence>
<dbReference type="InterPro" id="IPR001709">
    <property type="entry name" value="Flavoprot_Pyr_Nucl_cyt_Rdtase"/>
</dbReference>
<feature type="binding site" evidence="10">
    <location>
        <begin position="595"/>
        <end position="596"/>
    </location>
    <ligand>
        <name>NADP(+)</name>
        <dbReference type="ChEBI" id="CHEBI:58349"/>
    </ligand>
</feature>
<dbReference type="InterPro" id="IPR017927">
    <property type="entry name" value="FAD-bd_FR_type"/>
</dbReference>
<keyword evidence="6 10" id="KW-0521">NADP</keyword>
<keyword evidence="4 10" id="KW-0256">Endoplasmic reticulum</keyword>
<feature type="binding site" evidence="10">
    <location>
        <begin position="456"/>
        <end position="459"/>
    </location>
    <ligand>
        <name>FAD</name>
        <dbReference type="ChEBI" id="CHEBI:57692"/>
    </ligand>
</feature>
<evidence type="ECO:0000256" key="10">
    <source>
        <dbReference type="HAMAP-Rule" id="MF_03212"/>
    </source>
</evidence>
<dbReference type="Gene3D" id="3.40.50.80">
    <property type="entry name" value="Nucleotide-binding domain of ferredoxin-NADP reductase (FNR) module"/>
    <property type="match status" value="1"/>
</dbReference>
<dbReference type="PRINTS" id="PR00371">
    <property type="entry name" value="FPNCR"/>
</dbReference>
<dbReference type="GO" id="GO:0050661">
    <property type="term" value="F:NADP binding"/>
    <property type="evidence" value="ECO:0007669"/>
    <property type="project" value="UniProtKB-UniRule"/>
</dbReference>
<evidence type="ECO:0000256" key="1">
    <source>
        <dbReference type="ARBA" id="ARBA00022630"/>
    </source>
</evidence>
<evidence type="ECO:0000313" key="14">
    <source>
        <dbReference type="Proteomes" id="UP000694843"/>
    </source>
</evidence>
<dbReference type="InterPro" id="IPR003097">
    <property type="entry name" value="CysJ-like_FAD-binding"/>
</dbReference>
<feature type="binding site" evidence="10">
    <location>
        <begin position="138"/>
        <end position="141"/>
    </location>
    <ligand>
        <name>FMN</name>
        <dbReference type="ChEBI" id="CHEBI:58210"/>
    </ligand>
</feature>
<name>A0A8B7PA28_HYAAZ</name>
<dbReference type="GO" id="GO:0003958">
    <property type="term" value="F:NADPH-hemoprotein reductase activity"/>
    <property type="evidence" value="ECO:0007669"/>
    <property type="project" value="UniProtKB-UniRule"/>
</dbReference>
<keyword evidence="1 10" id="KW-0285">Flavoprotein</keyword>
<protein>
    <recommendedName>
        <fullName evidence="10 11">NADPH--cytochrome P450 reductase</fullName>
        <shortName evidence="10">CPR</shortName>
        <shortName evidence="10">P450R</shortName>
        <ecNumber evidence="10 11">1.6.2.4</ecNumber>
    </recommendedName>
</protein>
<dbReference type="InterPro" id="IPR008254">
    <property type="entry name" value="Flavodoxin/NO_synth"/>
</dbReference>
<dbReference type="KEGG" id="hazt:108678934"/>
<comment type="cofactor">
    <cofactor evidence="10">
        <name>FMN</name>
        <dbReference type="ChEBI" id="CHEBI:58210"/>
    </cofactor>
    <text evidence="10">Binds 1 FMN per monomer.</text>
</comment>
<evidence type="ECO:0000256" key="8">
    <source>
        <dbReference type="ARBA" id="ARBA00023002"/>
    </source>
</evidence>
<feature type="binding site" evidence="10">
    <location>
        <position position="535"/>
    </location>
    <ligand>
        <name>NADP(+)</name>
        <dbReference type="ChEBI" id="CHEBI:58349"/>
    </ligand>
</feature>
<comment type="similarity">
    <text evidence="10 11">In the C-terminal section; belongs to the flavoprotein pyridine nucleotide cytochrome reductase family.</text>
</comment>
<dbReference type="PANTHER" id="PTHR19384">
    <property type="entry name" value="NITRIC OXIDE SYNTHASE-RELATED"/>
    <property type="match status" value="1"/>
</dbReference>
<evidence type="ECO:0000313" key="16">
    <source>
        <dbReference type="RefSeq" id="XP_018022918.1"/>
    </source>
</evidence>
<dbReference type="InterPro" id="IPR017938">
    <property type="entry name" value="Riboflavin_synthase-like_b-brl"/>
</dbReference>
<dbReference type="GO" id="GO:0050660">
    <property type="term" value="F:flavin adenine dinucleotide binding"/>
    <property type="evidence" value="ECO:0007669"/>
    <property type="project" value="UniProtKB-UniRule"/>
</dbReference>
<keyword evidence="8 10" id="KW-0560">Oxidoreductase</keyword>
<dbReference type="HAMAP" id="MF_03212">
    <property type="entry name" value="NCPR"/>
    <property type="match status" value="1"/>
</dbReference>
<dbReference type="PROSITE" id="PS50902">
    <property type="entry name" value="FLAVODOXIN_LIKE"/>
    <property type="match status" value="1"/>
</dbReference>
<dbReference type="OMA" id="QKRYQRD"/>
<dbReference type="PRINTS" id="PR00369">
    <property type="entry name" value="FLAVODOXIN"/>
</dbReference>
<evidence type="ECO:0000313" key="15">
    <source>
        <dbReference type="RefSeq" id="XP_018022917.1"/>
    </source>
</evidence>
<feature type="binding site" evidence="10">
    <location>
        <position position="208"/>
    </location>
    <ligand>
        <name>FMN</name>
        <dbReference type="ChEBI" id="CHEBI:58210"/>
    </ligand>
</feature>
<comment type="similarity">
    <text evidence="10">Belongs to the NADPH--cytochrome P450 reductase family.</text>
</comment>
<feature type="binding site" evidence="10">
    <location>
        <position position="676"/>
    </location>
    <ligand>
        <name>FAD</name>
        <dbReference type="ChEBI" id="CHEBI:57692"/>
    </ligand>
</feature>
<feature type="binding site" evidence="10">
    <location>
        <position position="480"/>
    </location>
    <ligand>
        <name>FAD</name>
        <dbReference type="ChEBI" id="CHEBI:57692"/>
    </ligand>
</feature>
<feature type="binding site" evidence="10">
    <location>
        <begin position="601"/>
        <end position="605"/>
    </location>
    <ligand>
        <name>NADP(+)</name>
        <dbReference type="ChEBI" id="CHEBI:58349"/>
    </ligand>
</feature>
<reference evidence="15 16" key="1">
    <citation type="submission" date="2025-04" db="UniProtKB">
        <authorList>
            <consortium name="RefSeq"/>
        </authorList>
    </citation>
    <scope>IDENTIFICATION</scope>
    <source>
        <tissue evidence="15 16">Whole organism</tissue>
    </source>
</reference>
<keyword evidence="5 10" id="KW-0274">FAD</keyword>
<dbReference type="InterPro" id="IPR001094">
    <property type="entry name" value="Flavdoxin-like"/>
</dbReference>
<dbReference type="Pfam" id="PF00667">
    <property type="entry name" value="FAD_binding_1"/>
    <property type="match status" value="1"/>
</dbReference>
<dbReference type="InterPro" id="IPR029039">
    <property type="entry name" value="Flavoprotein-like_sf"/>
</dbReference>
<dbReference type="CDD" id="cd06204">
    <property type="entry name" value="CYPOR"/>
    <property type="match status" value="1"/>
</dbReference>
<dbReference type="GO" id="GO:0009725">
    <property type="term" value="P:response to hormone"/>
    <property type="evidence" value="ECO:0007669"/>
    <property type="project" value="TreeGrafter"/>
</dbReference>
<evidence type="ECO:0000259" key="12">
    <source>
        <dbReference type="PROSITE" id="PS50902"/>
    </source>
</evidence>
<dbReference type="Gene3D" id="2.40.30.10">
    <property type="entry name" value="Translation factors"/>
    <property type="match status" value="1"/>
</dbReference>
<dbReference type="PROSITE" id="PS51384">
    <property type="entry name" value="FAD_FR"/>
    <property type="match status" value="1"/>
</dbReference>
<dbReference type="SUPFAM" id="SSF52218">
    <property type="entry name" value="Flavoproteins"/>
    <property type="match status" value="1"/>
</dbReference>
<evidence type="ECO:0000256" key="11">
    <source>
        <dbReference type="PIRNR" id="PIRNR000208"/>
    </source>
</evidence>
<comment type="similarity">
    <text evidence="10">In the N-terminal section; belongs to the flavodoxin family.</text>
</comment>
<dbReference type="GO" id="GO:0005789">
    <property type="term" value="C:endoplasmic reticulum membrane"/>
    <property type="evidence" value="ECO:0007669"/>
    <property type="project" value="UniProtKB-SubCell"/>
</dbReference>
<dbReference type="RefSeq" id="XP_018022918.1">
    <property type="nucleotide sequence ID" value="XM_018167429.2"/>
</dbReference>
<feature type="binding site" evidence="10">
    <location>
        <position position="638"/>
    </location>
    <ligand>
        <name>NADP(+)</name>
        <dbReference type="ChEBI" id="CHEBI:58349"/>
    </ligand>
</feature>
<comment type="function">
    <text evidence="10">This enzyme is required for electron transfer from NADP to cytochrome P450 in microsomes. It can also provide electron transfer to heme oxygenase and cytochrome B5.</text>
</comment>
<dbReference type="CTD" id="33883"/>
<sequence>MDSVDAVSEIEEGWFSTMDTILIGALIAVIAWYYFRGRGDNEDVPPANIHISSSPLMRTSDRSDDSSFIGKMKRSGSKVVVFYGSQTGTAEEFAGRLAKDATRYGLKSMVADPEEFDMNDLAQLPAEIDDHLAIFCMATYGEGDPTDNAAEFYQMLIDQELDLSNLNFCVFALGNKTYEHYNATGRYVNKRLIELGAKCIHPMGEGDDDANMEDDFITWKDEMWPKVCEFFGLDATGQDINMRQYSLTELTNPDPNKTFTGEITRLKSHLPDKQRPPFDAKNPFMSRVLVNRELHKGGGRNCLHIELDITDSKIRYDAGDHVAVYSCNNPELVEGLCSMLGKDPDTVFMLTNLDEFSSKRSPFPCPCSYRTALSHYVDITSPPRTHVLKEFIQYASDEKDREQLVLMTSTTDEGRAAYQEWVVKSARTVSHVLEDLPSCRPPLDYLCELLPRLQARYYSISSSPKEHPSSVHVTAVVLQYETLTKRINKGVATNWLMARQPTQDQQYTVPIFVRKSQFRLPIKSEVPVVMIGPGTGIAPFRGFLQERDVAFKRDGSVGKMLLYFGCRQKAHDYIYQEELEQYEKSGLVTLRLAFSRDQPEKIYVQHLLAQDAALVWDLIGKQNGHLYVCGDAKNMAREVNLTIIDICRKEGDMTQQQAEDYVKTMIQKKRYSSDVWS</sequence>
<evidence type="ECO:0000256" key="3">
    <source>
        <dbReference type="ARBA" id="ARBA00022692"/>
    </source>
</evidence>
<dbReference type="InterPro" id="IPR023208">
    <property type="entry name" value="P450R"/>
</dbReference>
<feature type="domain" description="FAD-binding FR-type" evidence="13">
    <location>
        <begin position="281"/>
        <end position="521"/>
    </location>
</feature>
<evidence type="ECO:0000256" key="4">
    <source>
        <dbReference type="ARBA" id="ARBA00022824"/>
    </source>
</evidence>
<dbReference type="AlphaFoldDB" id="A0A8B7PA28"/>
<dbReference type="Gene3D" id="1.20.990.10">
    <property type="entry name" value="NADPH-cytochrome p450 Reductase, Chain A, domain 3"/>
    <property type="match status" value="1"/>
</dbReference>
<evidence type="ECO:0000256" key="5">
    <source>
        <dbReference type="ARBA" id="ARBA00022827"/>
    </source>
</evidence>
<feature type="binding site" evidence="10">
    <location>
        <begin position="85"/>
        <end position="90"/>
    </location>
    <ligand>
        <name>FMN</name>
        <dbReference type="ChEBI" id="CHEBI:58210"/>
    </ligand>
</feature>